<evidence type="ECO:0000313" key="2">
    <source>
        <dbReference type="EMBL" id="KAK4224604.1"/>
    </source>
</evidence>
<keyword evidence="3" id="KW-1185">Reference proteome</keyword>
<evidence type="ECO:0000313" key="3">
    <source>
        <dbReference type="Proteomes" id="UP001301958"/>
    </source>
</evidence>
<feature type="region of interest" description="Disordered" evidence="1">
    <location>
        <begin position="1"/>
        <end position="105"/>
    </location>
</feature>
<protein>
    <submittedName>
        <fullName evidence="2">Uncharacterized protein</fullName>
    </submittedName>
</protein>
<proteinExistence type="predicted"/>
<dbReference type="AlphaFoldDB" id="A0AAN7BJP6"/>
<comment type="caution">
    <text evidence="2">The sequence shown here is derived from an EMBL/GenBank/DDBJ whole genome shotgun (WGS) entry which is preliminary data.</text>
</comment>
<feature type="compositionally biased region" description="Low complexity" evidence="1">
    <location>
        <begin position="46"/>
        <end position="59"/>
    </location>
</feature>
<dbReference type="Proteomes" id="UP001301958">
    <property type="component" value="Unassembled WGS sequence"/>
</dbReference>
<feature type="compositionally biased region" description="Basic and acidic residues" evidence="1">
    <location>
        <begin position="1"/>
        <end position="23"/>
    </location>
</feature>
<evidence type="ECO:0000256" key="1">
    <source>
        <dbReference type="SAM" id="MobiDB-lite"/>
    </source>
</evidence>
<organism evidence="2 3">
    <name type="scientific">Podospora fimiseda</name>
    <dbReference type="NCBI Taxonomy" id="252190"/>
    <lineage>
        <taxon>Eukaryota</taxon>
        <taxon>Fungi</taxon>
        <taxon>Dikarya</taxon>
        <taxon>Ascomycota</taxon>
        <taxon>Pezizomycotina</taxon>
        <taxon>Sordariomycetes</taxon>
        <taxon>Sordariomycetidae</taxon>
        <taxon>Sordariales</taxon>
        <taxon>Podosporaceae</taxon>
        <taxon>Podospora</taxon>
    </lineage>
</organism>
<accession>A0AAN7BJP6</accession>
<gene>
    <name evidence="2" type="ORF">QBC38DRAFT_14486</name>
</gene>
<sequence>MSGQKESRDGEGQGKGKEKEKDVVQSGLDDINTPEQSSPSAFSRIAQSAAALPSSLFSGPPGPEVSSLGANGKGAPSAVGQALARAGESSVQIRPNIPSGGTLRPGHAREQIAKEEASFAAFLDSDDVPMLSEPGRLEGAWQQSSSTPATEASLVLSDVRQLSRSVLEQMTSDGADVVALLSADDPLEPDFGVDEGISPEDLSSLRKALFDGTSSGVAWDSILNFIPDYLHPQLPADSQQTGNLVLHLGTRDASEAWDIWVDQWARVLTDYQDEVWGDLGALVNEARAEVKKLEEVKPGDKPTEPTALLRLRAILGHLRGF</sequence>
<reference evidence="2" key="2">
    <citation type="submission" date="2023-05" db="EMBL/GenBank/DDBJ databases">
        <authorList>
            <consortium name="Lawrence Berkeley National Laboratory"/>
            <person name="Steindorff A."/>
            <person name="Hensen N."/>
            <person name="Bonometti L."/>
            <person name="Westerberg I."/>
            <person name="Brannstrom I.O."/>
            <person name="Guillou S."/>
            <person name="Cros-Aarteil S."/>
            <person name="Calhoun S."/>
            <person name="Haridas S."/>
            <person name="Kuo A."/>
            <person name="Mondo S."/>
            <person name="Pangilinan J."/>
            <person name="Riley R."/>
            <person name="Labutti K."/>
            <person name="Andreopoulos B."/>
            <person name="Lipzen A."/>
            <person name="Chen C."/>
            <person name="Yanf M."/>
            <person name="Daum C."/>
            <person name="Ng V."/>
            <person name="Clum A."/>
            <person name="Ohm R."/>
            <person name="Martin F."/>
            <person name="Silar P."/>
            <person name="Natvig D."/>
            <person name="Lalanne C."/>
            <person name="Gautier V."/>
            <person name="Ament-Velasquez S.L."/>
            <person name="Kruys A."/>
            <person name="Hutchinson M.I."/>
            <person name="Powell A.J."/>
            <person name="Barry K."/>
            <person name="Miller A.N."/>
            <person name="Grigoriev I.V."/>
            <person name="Debuchy R."/>
            <person name="Gladieux P."/>
            <person name="Thoren M.H."/>
            <person name="Johannesson H."/>
        </authorList>
    </citation>
    <scope>NUCLEOTIDE SEQUENCE</scope>
    <source>
        <strain evidence="2">CBS 990.96</strain>
    </source>
</reference>
<dbReference type="EMBL" id="MU865388">
    <property type="protein sequence ID" value="KAK4224604.1"/>
    <property type="molecule type" value="Genomic_DNA"/>
</dbReference>
<name>A0AAN7BJP6_9PEZI</name>
<reference evidence="2" key="1">
    <citation type="journal article" date="2023" name="Mol. Phylogenet. Evol.">
        <title>Genome-scale phylogeny and comparative genomics of the fungal order Sordariales.</title>
        <authorList>
            <person name="Hensen N."/>
            <person name="Bonometti L."/>
            <person name="Westerberg I."/>
            <person name="Brannstrom I.O."/>
            <person name="Guillou S."/>
            <person name="Cros-Aarteil S."/>
            <person name="Calhoun S."/>
            <person name="Haridas S."/>
            <person name="Kuo A."/>
            <person name="Mondo S."/>
            <person name="Pangilinan J."/>
            <person name="Riley R."/>
            <person name="LaButti K."/>
            <person name="Andreopoulos B."/>
            <person name="Lipzen A."/>
            <person name="Chen C."/>
            <person name="Yan M."/>
            <person name="Daum C."/>
            <person name="Ng V."/>
            <person name="Clum A."/>
            <person name="Steindorff A."/>
            <person name="Ohm R.A."/>
            <person name="Martin F."/>
            <person name="Silar P."/>
            <person name="Natvig D.O."/>
            <person name="Lalanne C."/>
            <person name="Gautier V."/>
            <person name="Ament-Velasquez S.L."/>
            <person name="Kruys A."/>
            <person name="Hutchinson M.I."/>
            <person name="Powell A.J."/>
            <person name="Barry K."/>
            <person name="Miller A.N."/>
            <person name="Grigoriev I.V."/>
            <person name="Debuchy R."/>
            <person name="Gladieux P."/>
            <person name="Hiltunen Thoren M."/>
            <person name="Johannesson H."/>
        </authorList>
    </citation>
    <scope>NUCLEOTIDE SEQUENCE</scope>
    <source>
        <strain evidence="2">CBS 990.96</strain>
    </source>
</reference>